<comment type="cofactor">
    <cofactor evidence="2">
        <name>Fe(3+)</name>
        <dbReference type="ChEBI" id="CHEBI:29034"/>
    </cofactor>
</comment>
<comment type="cofactor">
    <cofactor evidence="1">
        <name>Fe cation</name>
        <dbReference type="ChEBI" id="CHEBI:24875"/>
    </cofactor>
</comment>
<dbReference type="Proteomes" id="UP000198838">
    <property type="component" value="Unassembled WGS sequence"/>
</dbReference>
<dbReference type="InterPro" id="IPR001279">
    <property type="entry name" value="Metallo-B-lactamas"/>
</dbReference>
<evidence type="ECO:0000259" key="9">
    <source>
        <dbReference type="PROSITE" id="PS50903"/>
    </source>
</evidence>
<dbReference type="AlphaFoldDB" id="A0A1I0ZDP2"/>
<evidence type="ECO:0000313" key="10">
    <source>
        <dbReference type="EMBL" id="SFB22538.1"/>
    </source>
</evidence>
<dbReference type="InterPro" id="IPR036866">
    <property type="entry name" value="RibonucZ/Hydroxyglut_hydro"/>
</dbReference>
<dbReference type="GO" id="GO:0016646">
    <property type="term" value="F:oxidoreductase activity, acting on the CH-NH group of donors, NAD or NADP as acceptor"/>
    <property type="evidence" value="ECO:0007669"/>
    <property type="project" value="UniProtKB-ARBA"/>
</dbReference>
<organism evidence="10 11">
    <name type="scientific">Acetitomaculum ruminis DSM 5522</name>
    <dbReference type="NCBI Taxonomy" id="1120918"/>
    <lineage>
        <taxon>Bacteria</taxon>
        <taxon>Bacillati</taxon>
        <taxon>Bacillota</taxon>
        <taxon>Clostridia</taxon>
        <taxon>Lachnospirales</taxon>
        <taxon>Lachnospiraceae</taxon>
        <taxon>Acetitomaculum</taxon>
    </lineage>
</organism>
<dbReference type="InterPro" id="IPR012349">
    <property type="entry name" value="Split_barrel_FMN-bd"/>
</dbReference>
<dbReference type="CDD" id="cd00350">
    <property type="entry name" value="rubredoxin_like"/>
    <property type="match status" value="1"/>
</dbReference>
<accession>A0A1I0ZDP2</accession>
<evidence type="ECO:0000256" key="3">
    <source>
        <dbReference type="ARBA" id="ARBA00006098"/>
    </source>
</evidence>
<dbReference type="Gene3D" id="2.30.110.10">
    <property type="entry name" value="Electron Transport, Fmn-binding Protein, Chain A"/>
    <property type="match status" value="1"/>
</dbReference>
<gene>
    <name evidence="10" type="ORF">SAMN05216249_1146</name>
</gene>
<evidence type="ECO:0000256" key="5">
    <source>
        <dbReference type="ARBA" id="ARBA00022448"/>
    </source>
</evidence>
<feature type="domain" description="Flavodoxin-like" evidence="8">
    <location>
        <begin position="247"/>
        <end position="387"/>
    </location>
</feature>
<dbReference type="PANTHER" id="PTHR32145">
    <property type="entry name" value="DIFLAVIN FLAVOPROTEIN A 2-RELATED"/>
    <property type="match status" value="1"/>
</dbReference>
<dbReference type="SUPFAM" id="SSF50475">
    <property type="entry name" value="FMN-binding split barrel"/>
    <property type="match status" value="1"/>
</dbReference>
<evidence type="ECO:0000313" key="11">
    <source>
        <dbReference type="Proteomes" id="UP000198838"/>
    </source>
</evidence>
<dbReference type="InterPro" id="IPR048574">
    <property type="entry name" value="RUBY_RBDX"/>
</dbReference>
<dbReference type="PROSITE" id="PS50902">
    <property type="entry name" value="FLAVODOXIN_LIKE"/>
    <property type="match status" value="1"/>
</dbReference>
<dbReference type="EMBL" id="FOJY01000014">
    <property type="protein sequence ID" value="SFB22538.1"/>
    <property type="molecule type" value="Genomic_DNA"/>
</dbReference>
<name>A0A1I0ZDP2_9FIRM</name>
<dbReference type="InterPro" id="IPR045761">
    <property type="entry name" value="ODP_dom"/>
</dbReference>
<evidence type="ECO:0000256" key="7">
    <source>
        <dbReference type="ARBA" id="ARBA00025633"/>
    </source>
</evidence>
<dbReference type="GO" id="GO:0016651">
    <property type="term" value="F:oxidoreductase activity, acting on NAD(P)H"/>
    <property type="evidence" value="ECO:0007669"/>
    <property type="project" value="UniProtKB-ARBA"/>
</dbReference>
<dbReference type="SUPFAM" id="SSF56281">
    <property type="entry name" value="Metallo-hydrolase/oxidoreductase"/>
    <property type="match status" value="1"/>
</dbReference>
<sequence>MSNVKKVTDSIFYVGVNDHQVDLFEGQYVVPNGMSYNSYVIMDDKIAVMDTVDVHFGNEWISNIEEVLNGKKPDYLVIQHMEMDHAGSIRTFKEKYPDAQIVGNAQIFQMMRQFYGENWEDKQVVVENGGTLSFGKHTLTFVFAPMVHWPEVMVSYESTEKVLFSADGFGKFGANDVEEDWDDESRRYFIGIVGKYGQQVQNLLKVAATLDIQIICPLHGPVLTDNLGHYISLYDKWSSYSPEEDGIVVAYTSVYGDTKEAALLLAEKLKEKACPKVVVHDLARCDMALAIADAFKYSKLVLATTTYNADIYPFMKDYIHRLTERNFCNRSVAFIENGSWSPRAMLVMKEMLKEGGKLYYTKNNLTIWSGLTDENKEKLEAMANELCQEYIAASDKLAVKDDISALFKIGYGLYVVTSNDGNRDNGLIVNTVTQVSENPTRIAVGINKKNYSCETIEKTKKLNVNVLSERAVFSVFQRFGFQSGRDVDKFEGIEVNRTDNGLPFLKHYINAVISLEVDNMIDMVSHTLFICEIKEMRLISDDRTITYNFYQENVKPKPATEGKKGWICKVCGFIYEEEDLPADYICPICKHGVADFEKIQ</sequence>
<dbReference type="SMART" id="SM00903">
    <property type="entry name" value="Flavin_Reduct"/>
    <property type="match status" value="1"/>
</dbReference>
<dbReference type="Pfam" id="PF01613">
    <property type="entry name" value="Flavin_Reduct"/>
    <property type="match status" value="1"/>
</dbReference>
<comment type="similarity">
    <text evidence="3">In the C-terminal section; belongs to the flavodoxin reductase family.</text>
</comment>
<dbReference type="Gene3D" id="3.40.50.360">
    <property type="match status" value="1"/>
</dbReference>
<dbReference type="CDD" id="cd07709">
    <property type="entry name" value="flavodiiron_proteins_MBL-fold"/>
    <property type="match status" value="1"/>
</dbReference>
<evidence type="ECO:0000256" key="1">
    <source>
        <dbReference type="ARBA" id="ARBA00001962"/>
    </source>
</evidence>
<dbReference type="InterPro" id="IPR002563">
    <property type="entry name" value="Flavin_Rdtase-like_dom"/>
</dbReference>
<evidence type="ECO:0000259" key="8">
    <source>
        <dbReference type="PROSITE" id="PS50902"/>
    </source>
</evidence>
<evidence type="ECO:0000256" key="2">
    <source>
        <dbReference type="ARBA" id="ARBA00001965"/>
    </source>
</evidence>
<dbReference type="Pfam" id="PF19583">
    <property type="entry name" value="ODP"/>
    <property type="match status" value="1"/>
</dbReference>
<dbReference type="RefSeq" id="WP_092873117.1">
    <property type="nucleotide sequence ID" value="NZ_FOJY01000014.1"/>
</dbReference>
<dbReference type="Pfam" id="PF21349">
    <property type="entry name" value="RUBY_RBDX"/>
    <property type="match status" value="1"/>
</dbReference>
<evidence type="ECO:0000256" key="4">
    <source>
        <dbReference type="ARBA" id="ARBA00007121"/>
    </source>
</evidence>
<proteinExistence type="inferred from homology"/>
<feature type="domain" description="Rubredoxin-like" evidence="9">
    <location>
        <begin position="563"/>
        <end position="599"/>
    </location>
</feature>
<dbReference type="Gene3D" id="3.60.15.10">
    <property type="entry name" value="Ribonuclease Z/Hydroxyacylglutathione hydrolase-like"/>
    <property type="match status" value="1"/>
</dbReference>
<dbReference type="InterPro" id="IPR008254">
    <property type="entry name" value="Flavodoxin/NO_synth"/>
</dbReference>
<keyword evidence="5" id="KW-0813">Transport</keyword>
<keyword evidence="6" id="KW-0249">Electron transport</keyword>
<dbReference type="PANTHER" id="PTHR32145:SF20">
    <property type="entry name" value="FLAVOPROTEIN"/>
    <property type="match status" value="1"/>
</dbReference>
<dbReference type="GO" id="GO:0005506">
    <property type="term" value="F:iron ion binding"/>
    <property type="evidence" value="ECO:0007669"/>
    <property type="project" value="InterPro"/>
</dbReference>
<dbReference type="OrthoDB" id="9807946at2"/>
<dbReference type="Gene3D" id="2.20.28.10">
    <property type="match status" value="1"/>
</dbReference>
<dbReference type="SUPFAM" id="SSF52218">
    <property type="entry name" value="Flavoproteins"/>
    <property type="match status" value="1"/>
</dbReference>
<protein>
    <submittedName>
        <fullName evidence="10">Flavorubredoxin</fullName>
    </submittedName>
</protein>
<dbReference type="InterPro" id="IPR024934">
    <property type="entry name" value="Rubredoxin-like_dom"/>
</dbReference>
<dbReference type="PROSITE" id="PS50903">
    <property type="entry name" value="RUBREDOXIN_LIKE"/>
    <property type="match status" value="1"/>
</dbReference>
<comment type="similarity">
    <text evidence="4">In the N-terminal section; belongs to the zinc metallo-hydrolase group 3 family.</text>
</comment>
<dbReference type="InterPro" id="IPR029039">
    <property type="entry name" value="Flavoprotein-like_sf"/>
</dbReference>
<reference evidence="10 11" key="1">
    <citation type="submission" date="2016-10" db="EMBL/GenBank/DDBJ databases">
        <authorList>
            <person name="de Groot N.N."/>
        </authorList>
    </citation>
    <scope>NUCLEOTIDE SEQUENCE [LARGE SCALE GENOMIC DNA]</scope>
    <source>
        <strain evidence="10 11">DSM 5522</strain>
    </source>
</reference>
<comment type="function">
    <text evidence="7">Mediates electron transfer from NADH to oxygen, reducing it to water. This modular protein has 3 redox cofactors, in other organisms the same activity requires 2 or 3 proteins.</text>
</comment>
<dbReference type="SMART" id="SM00849">
    <property type="entry name" value="Lactamase_B"/>
    <property type="match status" value="1"/>
</dbReference>
<dbReference type="InterPro" id="IPR051285">
    <property type="entry name" value="NADH_oxidoreductase_modular"/>
</dbReference>
<dbReference type="SUPFAM" id="SSF57802">
    <property type="entry name" value="Rubredoxin-like"/>
    <property type="match status" value="1"/>
</dbReference>
<evidence type="ECO:0000256" key="6">
    <source>
        <dbReference type="ARBA" id="ARBA00022982"/>
    </source>
</evidence>
<dbReference type="GO" id="GO:0010181">
    <property type="term" value="F:FMN binding"/>
    <property type="evidence" value="ECO:0007669"/>
    <property type="project" value="InterPro"/>
</dbReference>
<dbReference type="STRING" id="1120918.SAMN05216249_1146"/>
<keyword evidence="11" id="KW-1185">Reference proteome</keyword>